<organismHost>
    <name type="scientific">Acanthamoeba</name>
    <dbReference type="NCBI Taxonomy" id="5754"/>
</organismHost>
<evidence type="ECO:0000313" key="1">
    <source>
        <dbReference type="EMBL" id="ADB04149.1"/>
    </source>
</evidence>
<dbReference type="GeneID" id="8746623"/>
<dbReference type="Proteomes" id="UP000029780">
    <property type="component" value="Segment"/>
</dbReference>
<protein>
    <submittedName>
        <fullName evidence="1">Uncharacterized protein</fullName>
    </submittedName>
</protein>
<dbReference type="RefSeq" id="YP_003407111.1">
    <property type="nucleotide sequence ID" value="NC_013756.1"/>
</dbReference>
<keyword evidence="2" id="KW-1185">Reference proteome</keyword>
<gene>
    <name evidence="1" type="ORF">MAR_ORF386</name>
</gene>
<dbReference type="KEGG" id="vg:8746623"/>
<organism evidence="1 2">
    <name type="scientific">Marseillevirus marseillevirus</name>
    <name type="common">GBM</name>
    <dbReference type="NCBI Taxonomy" id="694581"/>
    <lineage>
        <taxon>Viruses</taxon>
        <taxon>Varidnaviria</taxon>
        <taxon>Bamfordvirae</taxon>
        <taxon>Nucleocytoviricota</taxon>
        <taxon>Megaviricetes</taxon>
        <taxon>Pimascovirales</taxon>
        <taxon>Pimascovirales incertae sedis</taxon>
        <taxon>Marseilleviridae</taxon>
        <taxon>Marseillevirus</taxon>
        <taxon>Marseillevirus massiliense</taxon>
    </lineage>
</organism>
<accession>D2XB22</accession>
<dbReference type="OrthoDB" id="37937at10239"/>
<reference evidence="1 2" key="1">
    <citation type="journal article" date="2009" name="Proc. Natl. Acad. Sci. U.S.A.">
        <title>Giant Marseillevirus highlights the role of amoebae as a melting pot in emergence of chimeric microorganisms.</title>
        <authorList>
            <person name="Boyer M."/>
            <person name="Yutin N."/>
            <person name="Pagnier I."/>
            <person name="Barrassi L."/>
            <person name="Fournous G."/>
            <person name="Espinosa L."/>
            <person name="Robert C."/>
            <person name="Azza S."/>
            <person name="Sun S."/>
            <person name="Rossmann M.G."/>
            <person name="Suzan-Monti M."/>
            <person name="La Scola B."/>
            <person name="Koonin E.V."/>
            <person name="Raoult D."/>
        </authorList>
    </citation>
    <scope>NUCLEOTIDE SEQUENCE [LARGE SCALE GENOMIC DNA]</scope>
    <source>
        <strain evidence="1 2">T19</strain>
    </source>
</reference>
<evidence type="ECO:0000313" key="2">
    <source>
        <dbReference type="Proteomes" id="UP000029780"/>
    </source>
</evidence>
<sequence length="160" mass="18721">MQTFLEDSEFLFFCLSAESPSLGEQRERFRKRGENADISGIGNELLSLVVSDLQEHERKFLLESACEREDVEAFGILTWWRGDTKYIAENDTNKFNLSIRFYCNIFEKGMFDTYLFTEYAEHKDVCSSYILGAMLRETDRRRRKEVSLLQARLEGKPGET</sequence>
<dbReference type="EMBL" id="GU071086">
    <property type="protein sequence ID" value="ADB04149.1"/>
    <property type="molecule type" value="Genomic_DNA"/>
</dbReference>
<name>D2XB22_GBMV</name>
<proteinExistence type="predicted"/>